<name>A0ACA9S978_9GLOM</name>
<evidence type="ECO:0000313" key="2">
    <source>
        <dbReference type="Proteomes" id="UP000789920"/>
    </source>
</evidence>
<feature type="non-terminal residue" evidence="1">
    <location>
        <position position="1"/>
    </location>
</feature>
<dbReference type="EMBL" id="CAJVQC010103756">
    <property type="protein sequence ID" value="CAG8832440.1"/>
    <property type="molecule type" value="Genomic_DNA"/>
</dbReference>
<keyword evidence="2" id="KW-1185">Reference proteome</keyword>
<dbReference type="Proteomes" id="UP000789920">
    <property type="component" value="Unassembled WGS sequence"/>
</dbReference>
<accession>A0ACA9S978</accession>
<organism evidence="1 2">
    <name type="scientific">Racocetra persica</name>
    <dbReference type="NCBI Taxonomy" id="160502"/>
    <lineage>
        <taxon>Eukaryota</taxon>
        <taxon>Fungi</taxon>
        <taxon>Fungi incertae sedis</taxon>
        <taxon>Mucoromycota</taxon>
        <taxon>Glomeromycotina</taxon>
        <taxon>Glomeromycetes</taxon>
        <taxon>Diversisporales</taxon>
        <taxon>Gigasporaceae</taxon>
        <taxon>Racocetra</taxon>
    </lineage>
</organism>
<protein>
    <submittedName>
        <fullName evidence="1">24460_t:CDS:1</fullName>
    </submittedName>
</protein>
<gene>
    <name evidence="1" type="ORF">RPERSI_LOCUS28456</name>
</gene>
<reference evidence="1" key="1">
    <citation type="submission" date="2021-06" db="EMBL/GenBank/DDBJ databases">
        <authorList>
            <person name="Kallberg Y."/>
            <person name="Tangrot J."/>
            <person name="Rosling A."/>
        </authorList>
    </citation>
    <scope>NUCLEOTIDE SEQUENCE</scope>
    <source>
        <strain evidence="1">MA461A</strain>
    </source>
</reference>
<comment type="caution">
    <text evidence="1">The sequence shown here is derived from an EMBL/GenBank/DDBJ whole genome shotgun (WGS) entry which is preliminary data.</text>
</comment>
<evidence type="ECO:0000313" key="1">
    <source>
        <dbReference type="EMBL" id="CAG8832440.1"/>
    </source>
</evidence>
<proteinExistence type="predicted"/>
<sequence length="71" mass="8483">WNDSQSTCSIVNNKKTFESTLPTTKEENQEIIKNYIQTSEYKIFTNYEKFKEYLLEKKIISSEYTDNSNNQ</sequence>